<evidence type="ECO:0000259" key="3">
    <source>
        <dbReference type="PROSITE" id="PS50279"/>
    </source>
</evidence>
<dbReference type="GO" id="GO:0004867">
    <property type="term" value="F:serine-type endopeptidase inhibitor activity"/>
    <property type="evidence" value="ECO:0007669"/>
    <property type="project" value="InterPro"/>
</dbReference>
<keyword evidence="5" id="KW-1185">Reference proteome</keyword>
<dbReference type="AlphaFoldDB" id="A0A8D0HW17"/>
<dbReference type="SMART" id="SM00131">
    <property type="entry name" value="KU"/>
    <property type="match status" value="1"/>
</dbReference>
<evidence type="ECO:0000256" key="1">
    <source>
        <dbReference type="ARBA" id="ARBA00022690"/>
    </source>
</evidence>
<dbReference type="InterPro" id="IPR036880">
    <property type="entry name" value="Kunitz_BPTI_sf"/>
</dbReference>
<dbReference type="PROSITE" id="PS50279">
    <property type="entry name" value="BPTI_KUNITZ_2"/>
    <property type="match status" value="1"/>
</dbReference>
<dbReference type="InterPro" id="IPR050098">
    <property type="entry name" value="TFPI/VKTCI-like"/>
</dbReference>
<protein>
    <recommendedName>
        <fullName evidence="3">BPTI/Kunitz inhibitor domain-containing protein</fullName>
    </recommendedName>
</protein>
<dbReference type="InterPro" id="IPR002223">
    <property type="entry name" value="Kunitz_BPTI"/>
</dbReference>
<organism evidence="4 5">
    <name type="scientific">Sphenodon punctatus</name>
    <name type="common">Tuatara</name>
    <name type="synonym">Hatteria punctata</name>
    <dbReference type="NCBI Taxonomy" id="8508"/>
    <lineage>
        <taxon>Eukaryota</taxon>
        <taxon>Metazoa</taxon>
        <taxon>Chordata</taxon>
        <taxon>Craniata</taxon>
        <taxon>Vertebrata</taxon>
        <taxon>Euteleostomi</taxon>
        <taxon>Lepidosauria</taxon>
        <taxon>Sphenodontia</taxon>
        <taxon>Sphenodontidae</taxon>
        <taxon>Sphenodon</taxon>
    </lineage>
</organism>
<dbReference type="GO" id="GO:0005615">
    <property type="term" value="C:extracellular space"/>
    <property type="evidence" value="ECO:0007669"/>
    <property type="project" value="TreeGrafter"/>
</dbReference>
<dbReference type="FunFam" id="4.10.410.10:FF:000021">
    <property type="entry name" value="Serine protease inhibitor, putative"/>
    <property type="match status" value="1"/>
</dbReference>
<dbReference type="PRINTS" id="PR00759">
    <property type="entry name" value="BASICPTASE"/>
</dbReference>
<dbReference type="PANTHER" id="PTHR10083:SF374">
    <property type="entry name" value="BPTI_KUNITZ INHIBITOR DOMAIN-CONTAINING PROTEIN"/>
    <property type="match status" value="1"/>
</dbReference>
<accession>A0A8D0HW17</accession>
<evidence type="ECO:0000313" key="4">
    <source>
        <dbReference type="Ensembl" id="ENSSPUP00000024825.1"/>
    </source>
</evidence>
<keyword evidence="1" id="KW-0646">Protease inhibitor</keyword>
<dbReference type="PROSITE" id="PS00280">
    <property type="entry name" value="BPTI_KUNITZ_1"/>
    <property type="match status" value="1"/>
</dbReference>
<evidence type="ECO:0000313" key="5">
    <source>
        <dbReference type="Proteomes" id="UP000694392"/>
    </source>
</evidence>
<sequence length="61" mass="6908">FNTPPPPPSRAGPCDAVFDRFFYNVRSGKCEQFVYGGCGGNSNNFETLEKCQRRCEMPQQQ</sequence>
<dbReference type="OMA" id="HTHKCER"/>
<dbReference type="GeneTree" id="ENSGT01140000283468"/>
<name>A0A8D0HW17_SPHPU</name>
<dbReference type="CDD" id="cd00109">
    <property type="entry name" value="Kunitz-type"/>
    <property type="match status" value="1"/>
</dbReference>
<keyword evidence="2" id="KW-1015">Disulfide bond</keyword>
<reference evidence="4" key="1">
    <citation type="submission" date="2025-08" db="UniProtKB">
        <authorList>
            <consortium name="Ensembl"/>
        </authorList>
    </citation>
    <scope>IDENTIFICATION</scope>
</reference>
<dbReference type="Gene3D" id="4.10.410.10">
    <property type="entry name" value="Pancreatic trypsin inhibitor Kunitz domain"/>
    <property type="match status" value="1"/>
</dbReference>
<evidence type="ECO:0000256" key="2">
    <source>
        <dbReference type="ARBA" id="ARBA00023157"/>
    </source>
</evidence>
<feature type="domain" description="BPTI/Kunitz inhibitor" evidence="3">
    <location>
        <begin position="8"/>
        <end position="55"/>
    </location>
</feature>
<dbReference type="PANTHER" id="PTHR10083">
    <property type="entry name" value="KUNITZ-TYPE PROTEASE INHIBITOR-RELATED"/>
    <property type="match status" value="1"/>
</dbReference>
<reference evidence="4" key="2">
    <citation type="submission" date="2025-09" db="UniProtKB">
        <authorList>
            <consortium name="Ensembl"/>
        </authorList>
    </citation>
    <scope>IDENTIFICATION</scope>
</reference>
<dbReference type="SUPFAM" id="SSF57362">
    <property type="entry name" value="BPTI-like"/>
    <property type="match status" value="1"/>
</dbReference>
<dbReference type="Pfam" id="PF00014">
    <property type="entry name" value="Kunitz_BPTI"/>
    <property type="match status" value="1"/>
</dbReference>
<dbReference type="InterPro" id="IPR020901">
    <property type="entry name" value="Prtase_inh_Kunz-CS"/>
</dbReference>
<dbReference type="Proteomes" id="UP000694392">
    <property type="component" value="Unplaced"/>
</dbReference>
<dbReference type="GO" id="GO:0044483">
    <property type="term" value="P:venom-mediated perturbation of hemostasis"/>
    <property type="evidence" value="ECO:0007669"/>
    <property type="project" value="UniProtKB-ARBA"/>
</dbReference>
<proteinExistence type="predicted"/>
<dbReference type="Ensembl" id="ENSSPUT00000026500.1">
    <property type="protein sequence ID" value="ENSSPUP00000024825.1"/>
    <property type="gene ID" value="ENSSPUG00000019035.1"/>
</dbReference>